<comment type="caution">
    <text evidence="5">The sequence shown here is derived from an EMBL/GenBank/DDBJ whole genome shotgun (WGS) entry which is preliminary data.</text>
</comment>
<dbReference type="EMBL" id="MSFK01000011">
    <property type="protein sequence ID" value="PWY89666.1"/>
    <property type="molecule type" value="Genomic_DNA"/>
</dbReference>
<accession>A0A317WTJ2</accession>
<name>A0A317WTJ2_9EURO</name>
<keyword evidence="2" id="KW-0865">Zymogen</keyword>
<dbReference type="AlphaFoldDB" id="A0A317WTJ2"/>
<dbReference type="STRING" id="1450535.A0A317WTJ2"/>
<comment type="caution">
    <text evidence="3">Lacks conserved residue(s) required for the propagation of feature annotation.</text>
</comment>
<dbReference type="InterPro" id="IPR036852">
    <property type="entry name" value="Peptidase_S8/S53_dom_sf"/>
</dbReference>
<dbReference type="CDD" id="cd00306">
    <property type="entry name" value="Peptidases_S8_S53"/>
    <property type="match status" value="1"/>
</dbReference>
<evidence type="ECO:0000256" key="1">
    <source>
        <dbReference type="ARBA" id="ARBA00022729"/>
    </source>
</evidence>
<feature type="domain" description="Peptidase S8/S53" evidence="4">
    <location>
        <begin position="59"/>
        <end position="176"/>
    </location>
</feature>
<keyword evidence="6" id="KW-1185">Reference proteome</keyword>
<sequence>MTDAMAEQSSIDQEIERLVSIGNDRSVYRLAQSTPADSYALAKKLPVMSEGAPEPMKAALLDSGIELSTADKNANSREPTIVFKDWVKPDNTAWRDDNGHGTHLAAIFRKVAPHAALYVARVYDQPINIDTSEDRIAEAIMHATDEWNVNMIIMPWGYTSSPSGRSRIAEALRHAKSKGGRP</sequence>
<evidence type="ECO:0000259" key="4">
    <source>
        <dbReference type="Pfam" id="PF00082"/>
    </source>
</evidence>
<dbReference type="OrthoDB" id="4218955at2759"/>
<dbReference type="Gene3D" id="3.40.50.200">
    <property type="entry name" value="Peptidase S8/S53 domain"/>
    <property type="match status" value="1"/>
</dbReference>
<reference evidence="5 6" key="1">
    <citation type="submission" date="2016-12" db="EMBL/GenBank/DDBJ databases">
        <title>The genomes of Aspergillus section Nigri reveals drivers in fungal speciation.</title>
        <authorList>
            <consortium name="DOE Joint Genome Institute"/>
            <person name="Vesth T.C."/>
            <person name="Nybo J."/>
            <person name="Theobald S."/>
            <person name="Brandl J."/>
            <person name="Frisvad J.C."/>
            <person name="Nielsen K.F."/>
            <person name="Lyhne E.K."/>
            <person name="Kogle M.E."/>
            <person name="Kuo A."/>
            <person name="Riley R."/>
            <person name="Clum A."/>
            <person name="Nolan M."/>
            <person name="Lipzen A."/>
            <person name="Salamov A."/>
            <person name="Henrissat B."/>
            <person name="Wiebenga A."/>
            <person name="De Vries R.P."/>
            <person name="Grigoriev I.V."/>
            <person name="Mortensen U.H."/>
            <person name="Andersen M.R."/>
            <person name="Baker S.E."/>
        </authorList>
    </citation>
    <scope>NUCLEOTIDE SEQUENCE [LARGE SCALE GENOMIC DNA]</scope>
    <source>
        <strain evidence="5 6">CBS 115572</strain>
    </source>
</reference>
<dbReference type="SUPFAM" id="SSF52743">
    <property type="entry name" value="Subtilisin-like"/>
    <property type="match status" value="1"/>
</dbReference>
<dbReference type="GeneID" id="37117170"/>
<comment type="similarity">
    <text evidence="3">Belongs to the peptidase S8 family.</text>
</comment>
<organism evidence="5 6">
    <name type="scientific">Aspergillus sclerotioniger CBS 115572</name>
    <dbReference type="NCBI Taxonomy" id="1450535"/>
    <lineage>
        <taxon>Eukaryota</taxon>
        <taxon>Fungi</taxon>
        <taxon>Dikarya</taxon>
        <taxon>Ascomycota</taxon>
        <taxon>Pezizomycotina</taxon>
        <taxon>Eurotiomycetes</taxon>
        <taxon>Eurotiomycetidae</taxon>
        <taxon>Eurotiales</taxon>
        <taxon>Aspergillaceae</taxon>
        <taxon>Aspergillus</taxon>
        <taxon>Aspergillus subgen. Circumdati</taxon>
    </lineage>
</organism>
<dbReference type="RefSeq" id="XP_025468577.1">
    <property type="nucleotide sequence ID" value="XM_025615027.1"/>
</dbReference>
<dbReference type="PROSITE" id="PS51892">
    <property type="entry name" value="SUBTILASE"/>
    <property type="match status" value="1"/>
</dbReference>
<evidence type="ECO:0000256" key="2">
    <source>
        <dbReference type="ARBA" id="ARBA00023145"/>
    </source>
</evidence>
<dbReference type="GO" id="GO:0006508">
    <property type="term" value="P:proteolysis"/>
    <property type="evidence" value="ECO:0007669"/>
    <property type="project" value="InterPro"/>
</dbReference>
<dbReference type="GO" id="GO:0004252">
    <property type="term" value="F:serine-type endopeptidase activity"/>
    <property type="evidence" value="ECO:0007669"/>
    <property type="project" value="InterPro"/>
</dbReference>
<dbReference type="Proteomes" id="UP000246702">
    <property type="component" value="Unassembled WGS sequence"/>
</dbReference>
<evidence type="ECO:0000313" key="6">
    <source>
        <dbReference type="Proteomes" id="UP000246702"/>
    </source>
</evidence>
<protein>
    <recommendedName>
        <fullName evidence="4">Peptidase S8/S53 domain-containing protein</fullName>
    </recommendedName>
</protein>
<evidence type="ECO:0000313" key="5">
    <source>
        <dbReference type="EMBL" id="PWY89666.1"/>
    </source>
</evidence>
<evidence type="ECO:0000256" key="3">
    <source>
        <dbReference type="PROSITE-ProRule" id="PRU01240"/>
    </source>
</evidence>
<keyword evidence="1" id="KW-0732">Signal</keyword>
<dbReference type="InterPro" id="IPR000209">
    <property type="entry name" value="Peptidase_S8/S53_dom"/>
</dbReference>
<dbReference type="Pfam" id="PF00082">
    <property type="entry name" value="Peptidase_S8"/>
    <property type="match status" value="1"/>
</dbReference>
<gene>
    <name evidence="5" type="ORF">BO94DRAFT_574597</name>
</gene>
<proteinExistence type="inferred from homology"/>